<gene>
    <name evidence="1" type="ORF">IL45_06495</name>
    <name evidence="2" type="ORF">LY02_01478</name>
</gene>
<accession>A0A084JY07</accession>
<dbReference type="OrthoDB" id="285993at2"/>
<dbReference type="AlphaFoldDB" id="A0A084JY07"/>
<evidence type="ECO:0000313" key="2">
    <source>
        <dbReference type="EMBL" id="PRX14448.1"/>
    </source>
</evidence>
<dbReference type="PIRSF" id="PIRSF035652">
    <property type="entry name" value="CHP02436"/>
    <property type="match status" value="1"/>
</dbReference>
<dbReference type="EMBL" id="JPJI01000026">
    <property type="protein sequence ID" value="KEZ93841.1"/>
    <property type="molecule type" value="Genomic_DNA"/>
</dbReference>
<protein>
    <submittedName>
        <fullName evidence="2">Four helix bundle protein</fullName>
    </submittedName>
</protein>
<proteinExistence type="predicted"/>
<evidence type="ECO:0000313" key="1">
    <source>
        <dbReference type="EMBL" id="KEZ93841.1"/>
    </source>
</evidence>
<dbReference type="RefSeq" id="WP_036581635.1">
    <property type="nucleotide sequence ID" value="NZ_JPJI01000026.1"/>
</dbReference>
<dbReference type="Proteomes" id="UP000028531">
    <property type="component" value="Unassembled WGS sequence"/>
</dbReference>
<dbReference type="NCBIfam" id="TIGR02436">
    <property type="entry name" value="four helix bundle protein"/>
    <property type="match status" value="1"/>
</dbReference>
<reference evidence="1 3" key="1">
    <citation type="submission" date="2014-07" db="EMBL/GenBank/DDBJ databases">
        <title>Draft genome sequence of Nonlabens ulvanivorans, an ulvan degrading bacterium.</title>
        <authorList>
            <person name="Kopel M."/>
            <person name="Helbert W."/>
            <person name="Henrissat B."/>
            <person name="Doniger T."/>
            <person name="Banin E."/>
        </authorList>
    </citation>
    <scope>NUCLEOTIDE SEQUENCE [LARGE SCALE GENOMIC DNA]</scope>
    <source>
        <strain evidence="1 3">PLR</strain>
    </source>
</reference>
<dbReference type="Gene3D" id="1.20.1440.60">
    <property type="entry name" value="23S rRNA-intervening sequence"/>
    <property type="match status" value="1"/>
</dbReference>
<dbReference type="EMBL" id="PVNA01000002">
    <property type="protein sequence ID" value="PRX14448.1"/>
    <property type="molecule type" value="Genomic_DNA"/>
</dbReference>
<dbReference type="InterPro" id="IPR012657">
    <property type="entry name" value="23S_rRNA-intervening_sequence"/>
</dbReference>
<name>A0A084JY07_NONUL</name>
<dbReference type="Proteomes" id="UP000239997">
    <property type="component" value="Unassembled WGS sequence"/>
</dbReference>
<dbReference type="InterPro" id="IPR036583">
    <property type="entry name" value="23S_rRNA_IVS_sf"/>
</dbReference>
<dbReference type="PANTHER" id="PTHR38471">
    <property type="entry name" value="FOUR HELIX BUNDLE PROTEIN"/>
    <property type="match status" value="1"/>
</dbReference>
<dbReference type="SUPFAM" id="SSF158446">
    <property type="entry name" value="IVS-encoded protein-like"/>
    <property type="match status" value="1"/>
</dbReference>
<keyword evidence="4" id="KW-1185">Reference proteome</keyword>
<comment type="caution">
    <text evidence="1">The sequence shown here is derived from an EMBL/GenBank/DDBJ whole genome shotgun (WGS) entry which is preliminary data.</text>
</comment>
<organism evidence="1 3">
    <name type="scientific">Nonlabens ulvanivorans</name>
    <name type="common">Persicivirga ulvanivorans</name>
    <dbReference type="NCBI Taxonomy" id="906888"/>
    <lineage>
        <taxon>Bacteria</taxon>
        <taxon>Pseudomonadati</taxon>
        <taxon>Bacteroidota</taxon>
        <taxon>Flavobacteriia</taxon>
        <taxon>Flavobacteriales</taxon>
        <taxon>Flavobacteriaceae</taxon>
        <taxon>Nonlabens</taxon>
    </lineage>
</organism>
<sequence>MAYQDLADRLENFAAEIIKLYEKMPHSYAAQYLAQQLIRSACSSALNYGEALGAGTTKDRVNKLRITLKELRESLRNLRIQNKANLLTSEKYQTLQSENDELIRIVVTLIKNSND</sequence>
<evidence type="ECO:0000313" key="3">
    <source>
        <dbReference type="Proteomes" id="UP000028531"/>
    </source>
</evidence>
<dbReference type="Pfam" id="PF05635">
    <property type="entry name" value="23S_rRNA_IVP"/>
    <property type="match status" value="1"/>
</dbReference>
<evidence type="ECO:0000313" key="4">
    <source>
        <dbReference type="Proteomes" id="UP000239997"/>
    </source>
</evidence>
<reference evidence="2 4" key="2">
    <citation type="submission" date="2018-03" db="EMBL/GenBank/DDBJ databases">
        <title>Genomic Encyclopedia of Archaeal and Bacterial Type Strains, Phase II (KMG-II): from individual species to whole genera.</title>
        <authorList>
            <person name="Goeker M."/>
        </authorList>
    </citation>
    <scope>NUCLEOTIDE SEQUENCE [LARGE SCALE GENOMIC DNA]</scope>
    <source>
        <strain evidence="2 4">DSM 22727</strain>
    </source>
</reference>
<dbReference type="PANTHER" id="PTHR38471:SF2">
    <property type="entry name" value="FOUR HELIX BUNDLE PROTEIN"/>
    <property type="match status" value="1"/>
</dbReference>